<dbReference type="AlphaFoldDB" id="A0A1L5FEZ2"/>
<organism evidence="1 2">
    <name type="scientific">Clostridium kluyveri</name>
    <dbReference type="NCBI Taxonomy" id="1534"/>
    <lineage>
        <taxon>Bacteria</taxon>
        <taxon>Bacillati</taxon>
        <taxon>Bacillota</taxon>
        <taxon>Clostridia</taxon>
        <taxon>Eubacteriales</taxon>
        <taxon>Clostridiaceae</taxon>
        <taxon>Clostridium</taxon>
    </lineage>
</organism>
<proteinExistence type="predicted"/>
<sequence length="145" mass="16473">MADISRLDTFDVELQYNGGTNTGGVITNYKPPRPAYFRKAVRTISGYSQFQDNVKSDCIVEFTVVFQIKGETDAETQANAQKYLEFVSRYTERFILINEFGIPYKGYFQNKYDLDTSIEGDVYGIAIEMLCNHDVSGWVSDDNGL</sequence>
<evidence type="ECO:0008006" key="3">
    <source>
        <dbReference type="Google" id="ProtNLM"/>
    </source>
</evidence>
<name>A0A1L5FEZ2_CLOKL</name>
<accession>A0A1L5FEZ2</accession>
<evidence type="ECO:0000313" key="1">
    <source>
        <dbReference type="EMBL" id="APM41400.1"/>
    </source>
</evidence>
<dbReference type="EMBL" id="CP018336">
    <property type="protein sequence ID" value="APM41400.1"/>
    <property type="molecule type" value="Genomic_DNA"/>
</dbReference>
<keyword evidence="1" id="KW-0614">Plasmid</keyword>
<geneLocation type="plasmid" evidence="1">
    <name>unnamed</name>
</geneLocation>
<reference evidence="1 2" key="1">
    <citation type="submission" date="2016-12" db="EMBL/GenBank/DDBJ databases">
        <title>Complete genome sequence of Clostridium kluyveri JZZ isolated from the pit mud of a Chinese flavor liquor-making factory.</title>
        <authorList>
            <person name="Wang Y."/>
        </authorList>
    </citation>
    <scope>NUCLEOTIDE SEQUENCE [LARGE SCALE GENOMIC DNA]</scope>
    <source>
        <strain evidence="1 2">JZZ</strain>
        <plasmid evidence="2">Plasmid unnamed</plasmid>
    </source>
</reference>
<dbReference type="OrthoDB" id="1926775at2"/>
<evidence type="ECO:0000313" key="2">
    <source>
        <dbReference type="Proteomes" id="UP000184604"/>
    </source>
</evidence>
<dbReference type="Proteomes" id="UP000184604">
    <property type="component" value="Plasmid unnamed"/>
</dbReference>
<protein>
    <recommendedName>
        <fullName evidence="3">Phage-related protein</fullName>
    </recommendedName>
</protein>
<gene>
    <name evidence="1" type="ORF">BS101_22105</name>
</gene>
<dbReference type="RefSeq" id="WP_073541594.1">
    <property type="nucleotide sequence ID" value="NZ_CP018336.1"/>
</dbReference>